<comment type="caution">
    <text evidence="1">The sequence shown here is derived from an EMBL/GenBank/DDBJ whole genome shotgun (WGS) entry which is preliminary data.</text>
</comment>
<organism evidence="1 2">
    <name type="scientific">Racocetra persica</name>
    <dbReference type="NCBI Taxonomy" id="160502"/>
    <lineage>
        <taxon>Eukaryota</taxon>
        <taxon>Fungi</taxon>
        <taxon>Fungi incertae sedis</taxon>
        <taxon>Mucoromycota</taxon>
        <taxon>Glomeromycotina</taxon>
        <taxon>Glomeromycetes</taxon>
        <taxon>Diversisporales</taxon>
        <taxon>Gigasporaceae</taxon>
        <taxon>Racocetra</taxon>
    </lineage>
</organism>
<feature type="non-terminal residue" evidence="1">
    <location>
        <position position="360"/>
    </location>
</feature>
<keyword evidence="2" id="KW-1185">Reference proteome</keyword>
<dbReference type="Proteomes" id="UP000789920">
    <property type="component" value="Unassembled WGS sequence"/>
</dbReference>
<name>A0ACA9RV62_9GLOM</name>
<feature type="non-terminal residue" evidence="1">
    <location>
        <position position="1"/>
    </location>
</feature>
<evidence type="ECO:0000313" key="2">
    <source>
        <dbReference type="Proteomes" id="UP000789920"/>
    </source>
</evidence>
<dbReference type="EMBL" id="CAJVQC010074195">
    <property type="protein sequence ID" value="CAG8812863.1"/>
    <property type="molecule type" value="Genomic_DNA"/>
</dbReference>
<sequence>AELKQKNIKLKEELQIEREEFKKFQDKSVEYQKKREDKIKALEEQIVQKLKEKQETSDFKKSVENHNKEQKKDQELTSFCKLNNDDFYLILQNLKKDRSTLYNCLLVNRQFCRLTVPLIWDDPFFRLGDSGQESNKLPPEVKNKIEPTNASQKNTLFPYPDYLKCFDNRQAFKYVSNWCKEKGIKEEKLHFETSRVIQGILLCLGKNIEMQVSKQVEKLHRVEIDFYDNIPASYQIFFQNLIEDRPKSEQFRLENVESVPLMTSSILCRLELYNVRFTKENLQNLSNLPSLKILIISKTRKEKIYPLKKCCLPSLQKLELLENYTGLDEFFLDNIQAEALKTLAICNIEQIFEPNTFSQK</sequence>
<accession>A0ACA9RV62</accession>
<gene>
    <name evidence="1" type="ORF">RPERSI_LOCUS23631</name>
</gene>
<proteinExistence type="predicted"/>
<evidence type="ECO:0000313" key="1">
    <source>
        <dbReference type="EMBL" id="CAG8812863.1"/>
    </source>
</evidence>
<reference evidence="1" key="1">
    <citation type="submission" date="2021-06" db="EMBL/GenBank/DDBJ databases">
        <authorList>
            <person name="Kallberg Y."/>
            <person name="Tangrot J."/>
            <person name="Rosling A."/>
        </authorList>
    </citation>
    <scope>NUCLEOTIDE SEQUENCE</scope>
    <source>
        <strain evidence="1">MA461A</strain>
    </source>
</reference>
<protein>
    <submittedName>
        <fullName evidence="1">6731_t:CDS:1</fullName>
    </submittedName>
</protein>